<evidence type="ECO:0000256" key="2">
    <source>
        <dbReference type="ARBA" id="ARBA00022475"/>
    </source>
</evidence>
<keyword evidence="4 6" id="KW-1133">Transmembrane helix</keyword>
<accession>A0A323TIZ0</accession>
<feature type="transmembrane region" description="Helical" evidence="6">
    <location>
        <begin position="169"/>
        <end position="191"/>
    </location>
</feature>
<evidence type="ECO:0000313" key="8">
    <source>
        <dbReference type="Proteomes" id="UP000248214"/>
    </source>
</evidence>
<dbReference type="OrthoDB" id="9775903at2"/>
<feature type="transmembrane region" description="Helical" evidence="6">
    <location>
        <begin position="29"/>
        <end position="49"/>
    </location>
</feature>
<dbReference type="AlphaFoldDB" id="A0A323TIZ0"/>
<dbReference type="Pfam" id="PF03631">
    <property type="entry name" value="Virul_fac_BrkB"/>
    <property type="match status" value="1"/>
</dbReference>
<feature type="transmembrane region" description="Helical" evidence="6">
    <location>
        <begin position="203"/>
        <end position="226"/>
    </location>
</feature>
<evidence type="ECO:0000313" key="7">
    <source>
        <dbReference type="EMBL" id="PYZ94689.1"/>
    </source>
</evidence>
<gene>
    <name evidence="7" type="ORF">CR194_03925</name>
</gene>
<feature type="transmembrane region" description="Helical" evidence="6">
    <location>
        <begin position="87"/>
        <end position="106"/>
    </location>
</feature>
<organism evidence="7 8">
    <name type="scientific">Salipaludibacillus keqinensis</name>
    <dbReference type="NCBI Taxonomy" id="2045207"/>
    <lineage>
        <taxon>Bacteria</taxon>
        <taxon>Bacillati</taxon>
        <taxon>Bacillota</taxon>
        <taxon>Bacilli</taxon>
        <taxon>Bacillales</taxon>
        <taxon>Bacillaceae</taxon>
    </lineage>
</organism>
<evidence type="ECO:0000256" key="6">
    <source>
        <dbReference type="SAM" id="Phobius"/>
    </source>
</evidence>
<sequence length="279" mass="30613">MKKMISFVKSLGKEFSNDNVPLLAAAQGYYYLLSLIPMLILILSVLPYLNLDPDQAMAFMSDIMPEEIAGIFEDQIVDILTEQRGGLLTVGILGTIWSASSGMNAFMQASDLAYNVRNKRPFIKARLLSIALTFGMIIALIIALVLPIFGDVLIDYVQSVVNIPAGTEMLIQVLRWTVSIVVIAGVLSALYHFAPNIKLPFKTAIPGALFATVAWLVTSFGFSIYINNFGNYSETYGSLGGVVILMIWFFLIGIILVVGAEINAILHRKRLTKGKQKIA</sequence>
<evidence type="ECO:0000256" key="4">
    <source>
        <dbReference type="ARBA" id="ARBA00022989"/>
    </source>
</evidence>
<dbReference type="GO" id="GO:0005886">
    <property type="term" value="C:plasma membrane"/>
    <property type="evidence" value="ECO:0007669"/>
    <property type="project" value="UniProtKB-SubCell"/>
</dbReference>
<proteinExistence type="predicted"/>
<dbReference type="InterPro" id="IPR017039">
    <property type="entry name" value="Virul_fac_BrkB"/>
</dbReference>
<dbReference type="PANTHER" id="PTHR30213:SF0">
    <property type="entry name" value="UPF0761 MEMBRANE PROTEIN YIHY"/>
    <property type="match status" value="1"/>
</dbReference>
<dbReference type="PIRSF" id="PIRSF035875">
    <property type="entry name" value="RNase_BN"/>
    <property type="match status" value="1"/>
</dbReference>
<evidence type="ECO:0000256" key="5">
    <source>
        <dbReference type="ARBA" id="ARBA00023136"/>
    </source>
</evidence>
<keyword evidence="5 6" id="KW-0472">Membrane</keyword>
<feature type="transmembrane region" description="Helical" evidence="6">
    <location>
        <begin position="238"/>
        <end position="266"/>
    </location>
</feature>
<evidence type="ECO:0000256" key="1">
    <source>
        <dbReference type="ARBA" id="ARBA00004651"/>
    </source>
</evidence>
<feature type="transmembrane region" description="Helical" evidence="6">
    <location>
        <begin position="127"/>
        <end position="149"/>
    </location>
</feature>
<dbReference type="PANTHER" id="PTHR30213">
    <property type="entry name" value="INNER MEMBRANE PROTEIN YHJD"/>
    <property type="match status" value="1"/>
</dbReference>
<dbReference type="NCBIfam" id="TIGR00765">
    <property type="entry name" value="yihY_not_rbn"/>
    <property type="match status" value="1"/>
</dbReference>
<dbReference type="Proteomes" id="UP000248214">
    <property type="component" value="Unassembled WGS sequence"/>
</dbReference>
<dbReference type="EMBL" id="PDOD01000001">
    <property type="protein sequence ID" value="PYZ94689.1"/>
    <property type="molecule type" value="Genomic_DNA"/>
</dbReference>
<evidence type="ECO:0000256" key="3">
    <source>
        <dbReference type="ARBA" id="ARBA00022692"/>
    </source>
</evidence>
<comment type="caution">
    <text evidence="7">The sequence shown here is derived from an EMBL/GenBank/DDBJ whole genome shotgun (WGS) entry which is preliminary data.</text>
</comment>
<name>A0A323TIZ0_9BACI</name>
<comment type="subcellular location">
    <subcellularLocation>
        <location evidence="1">Cell membrane</location>
        <topology evidence="1">Multi-pass membrane protein</topology>
    </subcellularLocation>
</comment>
<keyword evidence="2" id="KW-1003">Cell membrane</keyword>
<keyword evidence="3 6" id="KW-0812">Transmembrane</keyword>
<dbReference type="RefSeq" id="WP_110608323.1">
    <property type="nucleotide sequence ID" value="NZ_PDOD01000001.1"/>
</dbReference>
<keyword evidence="8" id="KW-1185">Reference proteome</keyword>
<reference evidence="7 8" key="1">
    <citation type="submission" date="2017-10" db="EMBL/GenBank/DDBJ databases">
        <title>Bacillus sp. nov., a halophilic bacterium isolated from a Keqin Lake.</title>
        <authorList>
            <person name="Wang H."/>
        </authorList>
    </citation>
    <scope>NUCLEOTIDE SEQUENCE [LARGE SCALE GENOMIC DNA]</scope>
    <source>
        <strain evidence="7 8">KQ-12</strain>
    </source>
</reference>
<protein>
    <submittedName>
        <fullName evidence="7">Ribonuclease</fullName>
    </submittedName>
</protein>